<evidence type="ECO:0000256" key="1">
    <source>
        <dbReference type="ARBA" id="ARBA00022741"/>
    </source>
</evidence>
<dbReference type="Pfam" id="PF03477">
    <property type="entry name" value="ATP-cone"/>
    <property type="match status" value="1"/>
</dbReference>
<feature type="domain" description="ATP-cone" evidence="3">
    <location>
        <begin position="136"/>
        <end position="225"/>
    </location>
</feature>
<evidence type="ECO:0000256" key="2">
    <source>
        <dbReference type="ARBA" id="ARBA00022840"/>
    </source>
</evidence>
<dbReference type="GO" id="GO:0009263">
    <property type="term" value="P:deoxyribonucleotide biosynthetic process"/>
    <property type="evidence" value="ECO:0007669"/>
    <property type="project" value="InterPro"/>
</dbReference>
<keyword evidence="4" id="KW-0560">Oxidoreductase</keyword>
<dbReference type="InterPro" id="IPR008926">
    <property type="entry name" value="RNR_R1-su_N"/>
</dbReference>
<dbReference type="GO" id="GO:0005524">
    <property type="term" value="F:ATP binding"/>
    <property type="evidence" value="ECO:0007669"/>
    <property type="project" value="UniProtKB-KW"/>
</dbReference>
<dbReference type="Pfam" id="PF00317">
    <property type="entry name" value="Ribonuc_red_lgN"/>
    <property type="match status" value="1"/>
</dbReference>
<feature type="non-terminal residue" evidence="4">
    <location>
        <position position="378"/>
    </location>
</feature>
<accession>A0A3B0ZPN8</accession>
<dbReference type="EC" id="1.17.4.1" evidence="4"/>
<sequence>MQTNAPLAVTFDSSDYSQQQVIRRNGKLTRFDPSKIQVAVTRAFLAVEGGHASDSHRVRDIAEQLTTQVIDALFRRLTGGGTIHIEDIQDQVELALMRNGHHKIARAYVLYREAHHQQRQLESEVDTADESEKANIHITMADGTKQLLRRSALEAIVNQACAGLDDVDEALILKEALRNIYDGIAEKDVATVLVMSARILIEQEPNYAQVSARLLLDSLRQEVLSFLSMGPQPHIDQVGMTQLYADYFGDYIRKAAELELLDRELTRFDLVRLGQAIKPERDLKFTYLGLQTLYDRYFIHSDNHRLELPQAFFMRVAMGLAINEIDREGRAIEFYELLSSFDFMSSTPTLFNSGTLRPQLSSCYLSTVPDELEGIYNA</sequence>
<organism evidence="4">
    <name type="scientific">hydrothermal vent metagenome</name>
    <dbReference type="NCBI Taxonomy" id="652676"/>
    <lineage>
        <taxon>unclassified sequences</taxon>
        <taxon>metagenomes</taxon>
        <taxon>ecological metagenomes</taxon>
    </lineage>
</organism>
<dbReference type="InterPro" id="IPR005144">
    <property type="entry name" value="ATP-cone_dom"/>
</dbReference>
<proteinExistence type="predicted"/>
<reference evidence="4" key="1">
    <citation type="submission" date="2018-06" db="EMBL/GenBank/DDBJ databases">
        <authorList>
            <person name="Zhirakovskaya E."/>
        </authorList>
    </citation>
    <scope>NUCLEOTIDE SEQUENCE</scope>
</reference>
<feature type="domain" description="ATP-cone" evidence="3">
    <location>
        <begin position="19"/>
        <end position="119"/>
    </location>
</feature>
<evidence type="ECO:0000259" key="3">
    <source>
        <dbReference type="PROSITE" id="PS51161"/>
    </source>
</evidence>
<dbReference type="AlphaFoldDB" id="A0A3B0ZPN8"/>
<gene>
    <name evidence="4" type="ORF">MNBD_GAMMA17-388</name>
</gene>
<dbReference type="InterPro" id="IPR039718">
    <property type="entry name" value="Rrm1"/>
</dbReference>
<dbReference type="SUPFAM" id="SSF48168">
    <property type="entry name" value="R1 subunit of ribonucleotide reductase, N-terminal domain"/>
    <property type="match status" value="1"/>
</dbReference>
<dbReference type="EMBL" id="UOFQ01000171">
    <property type="protein sequence ID" value="VAW90073.1"/>
    <property type="molecule type" value="Genomic_DNA"/>
</dbReference>
<keyword evidence="1" id="KW-0547">Nucleotide-binding</keyword>
<protein>
    <submittedName>
        <fullName evidence="4">Ribonucleotide reductase of class Ia (Aerobic), alpha subunit</fullName>
        <ecNumber evidence="4">1.17.4.1</ecNumber>
    </submittedName>
</protein>
<dbReference type="GO" id="GO:0005971">
    <property type="term" value="C:ribonucleoside-diphosphate reductase complex"/>
    <property type="evidence" value="ECO:0007669"/>
    <property type="project" value="TreeGrafter"/>
</dbReference>
<dbReference type="PANTHER" id="PTHR11573">
    <property type="entry name" value="RIBONUCLEOSIDE-DIPHOSPHATE REDUCTASE LARGE CHAIN"/>
    <property type="match status" value="1"/>
</dbReference>
<dbReference type="PANTHER" id="PTHR11573:SF6">
    <property type="entry name" value="RIBONUCLEOSIDE-DIPHOSPHATE REDUCTASE LARGE SUBUNIT"/>
    <property type="match status" value="1"/>
</dbReference>
<evidence type="ECO:0000313" key="4">
    <source>
        <dbReference type="EMBL" id="VAW90073.1"/>
    </source>
</evidence>
<dbReference type="Gene3D" id="3.20.70.20">
    <property type="match status" value="1"/>
</dbReference>
<dbReference type="PROSITE" id="PS51161">
    <property type="entry name" value="ATP_CONE"/>
    <property type="match status" value="2"/>
</dbReference>
<name>A0A3B0ZPN8_9ZZZZ</name>
<dbReference type="GO" id="GO:0004748">
    <property type="term" value="F:ribonucleoside-diphosphate reductase activity, thioredoxin disulfide as acceptor"/>
    <property type="evidence" value="ECO:0007669"/>
    <property type="project" value="UniProtKB-EC"/>
</dbReference>
<keyword evidence="2" id="KW-0067">ATP-binding</keyword>
<dbReference type="InterPro" id="IPR013509">
    <property type="entry name" value="RNR_lsu_N"/>
</dbReference>